<dbReference type="Proteomes" id="UP000675881">
    <property type="component" value="Chromosome 5"/>
</dbReference>
<dbReference type="InterPro" id="IPR012337">
    <property type="entry name" value="RNaseH-like_sf"/>
</dbReference>
<dbReference type="PANTHER" id="PTHR37984:SF5">
    <property type="entry name" value="PROTEIN NYNRIN-LIKE"/>
    <property type="match status" value="1"/>
</dbReference>
<protein>
    <submittedName>
        <fullName evidence="1">(salmon louse) hypothetical protein</fullName>
    </submittedName>
</protein>
<dbReference type="InterPro" id="IPR001584">
    <property type="entry name" value="Integrase_cat-core"/>
</dbReference>
<proteinExistence type="predicted"/>
<keyword evidence="2" id="KW-1185">Reference proteome</keyword>
<evidence type="ECO:0000313" key="1">
    <source>
        <dbReference type="EMBL" id="CAF2962125.1"/>
    </source>
</evidence>
<dbReference type="PROSITE" id="PS50994">
    <property type="entry name" value="INTEGRASE"/>
    <property type="match status" value="1"/>
</dbReference>
<evidence type="ECO:0000313" key="2">
    <source>
        <dbReference type="Proteomes" id="UP000675881"/>
    </source>
</evidence>
<organism evidence="1 2">
    <name type="scientific">Lepeophtheirus salmonis</name>
    <name type="common">Salmon louse</name>
    <name type="synonym">Caligus salmonis</name>
    <dbReference type="NCBI Taxonomy" id="72036"/>
    <lineage>
        <taxon>Eukaryota</taxon>
        <taxon>Metazoa</taxon>
        <taxon>Ecdysozoa</taxon>
        <taxon>Arthropoda</taxon>
        <taxon>Crustacea</taxon>
        <taxon>Multicrustacea</taxon>
        <taxon>Hexanauplia</taxon>
        <taxon>Copepoda</taxon>
        <taxon>Siphonostomatoida</taxon>
        <taxon>Caligidae</taxon>
        <taxon>Lepeophtheirus</taxon>
    </lineage>
</organism>
<dbReference type="Gene3D" id="3.30.420.10">
    <property type="entry name" value="Ribonuclease H-like superfamily/Ribonuclease H"/>
    <property type="match status" value="1"/>
</dbReference>
<dbReference type="PANTHER" id="PTHR37984">
    <property type="entry name" value="PROTEIN CBG26694"/>
    <property type="match status" value="1"/>
</dbReference>
<dbReference type="AlphaFoldDB" id="A0A7R8D358"/>
<dbReference type="SUPFAM" id="SSF53098">
    <property type="entry name" value="Ribonuclease H-like"/>
    <property type="match status" value="1"/>
</dbReference>
<dbReference type="EMBL" id="HG994584">
    <property type="protein sequence ID" value="CAF2962125.1"/>
    <property type="molecule type" value="Genomic_DNA"/>
</dbReference>
<accession>A0A7R8D358</accession>
<sequence>MKDTSTIAKLRQIFHWFYPLGFPREVPTNNCYQFAGEGFKTKFSEWGVTLVLLPPYHPQSNGPAEKVVGVVKNLLRKNQSLSIEELIFGYRTIQLEMWKNTCKTFTFSSITWSVTNSKNQPCL</sequence>
<dbReference type="GO" id="GO:0015074">
    <property type="term" value="P:DNA integration"/>
    <property type="evidence" value="ECO:0007669"/>
    <property type="project" value="InterPro"/>
</dbReference>
<reference evidence="1" key="1">
    <citation type="submission" date="2021-02" db="EMBL/GenBank/DDBJ databases">
        <authorList>
            <person name="Bekaert M."/>
        </authorList>
    </citation>
    <scope>NUCLEOTIDE SEQUENCE</scope>
    <source>
        <strain evidence="1">IoA-00</strain>
    </source>
</reference>
<dbReference type="InterPro" id="IPR036397">
    <property type="entry name" value="RNaseH_sf"/>
</dbReference>
<dbReference type="InterPro" id="IPR050951">
    <property type="entry name" value="Retrovirus_Pol_polyprotein"/>
</dbReference>
<name>A0A7R8D358_LEPSM</name>
<dbReference type="OrthoDB" id="6375380at2759"/>
<gene>
    <name evidence="1" type="ORF">LSAA_9539</name>
</gene>
<dbReference type="GO" id="GO:0003676">
    <property type="term" value="F:nucleic acid binding"/>
    <property type="evidence" value="ECO:0007669"/>
    <property type="project" value="InterPro"/>
</dbReference>